<dbReference type="EMBL" id="NNAY01003638">
    <property type="protein sequence ID" value="OXU19068.1"/>
    <property type="molecule type" value="Genomic_DNA"/>
</dbReference>
<gene>
    <name evidence="1" type="ORF">TSAR_012064</name>
</gene>
<dbReference type="AlphaFoldDB" id="A0A232EL64"/>
<name>A0A232EL64_9HYME</name>
<dbReference type="OrthoDB" id="5953030at2759"/>
<keyword evidence="2" id="KW-1185">Reference proteome</keyword>
<accession>A0A232EL64</accession>
<proteinExistence type="predicted"/>
<evidence type="ECO:0000313" key="2">
    <source>
        <dbReference type="Proteomes" id="UP000215335"/>
    </source>
</evidence>
<comment type="caution">
    <text evidence="1">The sequence shown here is derived from an EMBL/GenBank/DDBJ whole genome shotgun (WGS) entry which is preliminary data.</text>
</comment>
<sequence>MEEHLNDLSIAAQRLDTQESSISNHESRINTLEEQDATAAHPQQNVPPPETSELVISGIPKDIDASPRQIASAVLRALDLSQLENDILSNATFPRECALRQRTSTEAPDSQDDPTTPRQNVCTRFVFGNIPWMDHVIPFRQKLGWLPVKAHRKYFLGTLTFALLQTGRPNYLAKNFILTAD</sequence>
<protein>
    <submittedName>
        <fullName evidence="1">Uncharacterized protein</fullName>
    </submittedName>
</protein>
<reference evidence="1 2" key="1">
    <citation type="journal article" date="2017" name="Curr. Biol.">
        <title>The Evolution of Venom by Co-option of Single-Copy Genes.</title>
        <authorList>
            <person name="Martinson E.O."/>
            <person name="Mrinalini"/>
            <person name="Kelkar Y.D."/>
            <person name="Chang C.H."/>
            <person name="Werren J.H."/>
        </authorList>
    </citation>
    <scope>NUCLEOTIDE SEQUENCE [LARGE SCALE GENOMIC DNA]</scope>
    <source>
        <strain evidence="1 2">Alberta</strain>
        <tissue evidence="1">Whole body</tissue>
    </source>
</reference>
<dbReference type="Proteomes" id="UP000215335">
    <property type="component" value="Unassembled WGS sequence"/>
</dbReference>
<evidence type="ECO:0000313" key="1">
    <source>
        <dbReference type="EMBL" id="OXU19068.1"/>
    </source>
</evidence>
<organism evidence="1 2">
    <name type="scientific">Trichomalopsis sarcophagae</name>
    <dbReference type="NCBI Taxonomy" id="543379"/>
    <lineage>
        <taxon>Eukaryota</taxon>
        <taxon>Metazoa</taxon>
        <taxon>Ecdysozoa</taxon>
        <taxon>Arthropoda</taxon>
        <taxon>Hexapoda</taxon>
        <taxon>Insecta</taxon>
        <taxon>Pterygota</taxon>
        <taxon>Neoptera</taxon>
        <taxon>Endopterygota</taxon>
        <taxon>Hymenoptera</taxon>
        <taxon>Apocrita</taxon>
        <taxon>Proctotrupomorpha</taxon>
        <taxon>Chalcidoidea</taxon>
        <taxon>Pteromalidae</taxon>
        <taxon>Pteromalinae</taxon>
        <taxon>Trichomalopsis</taxon>
    </lineage>
</organism>